<comment type="caution">
    <text evidence="2">The sequence shown here is derived from an EMBL/GenBank/DDBJ whole genome shotgun (WGS) entry which is preliminary data.</text>
</comment>
<proteinExistence type="predicted"/>
<dbReference type="Gene3D" id="3.90.1300.10">
    <property type="entry name" value="Amidase signature (AS) domain"/>
    <property type="match status" value="2"/>
</dbReference>
<dbReference type="EMBL" id="VEPZ02001320">
    <property type="protein sequence ID" value="KAE8680875.1"/>
    <property type="molecule type" value="Genomic_DNA"/>
</dbReference>
<dbReference type="SUPFAM" id="SSF75304">
    <property type="entry name" value="Amidase signature (AS) enzymes"/>
    <property type="match status" value="1"/>
</dbReference>
<accession>A0A6A2YNI8</accession>
<sequence>MVSLSFTIKEATVEDFQLDFKSKSLTSRQLVEFYRDEILRLNQSLKAVIEASHSVPCAWNPYSAQGQHCNKGSNEHHAKLRQAGAIILGKASLTEWANFRGNTMPDGWCARSGQGKNPYSTEGGTCGSSSGPAISAAANLAAVTLGTETDGSILCPLAIRPSSVSELPLVSPAEQESSPLLPDRTPPICRTVADTVYVLDAIVGEDLNDEATIEASKYIPKGGYKQFLKIDGLKRNRLALLGDLFLDDQNTTGIGEKKKDAIQKLANMSRDGFEKLMTENNLDALLLPFSYGSSILATGQHPGIIVPAGYDTEGLPFGLSFGGLKGSEPTLIQIAYDFEQATKIRRPPTFTHSSY</sequence>
<dbReference type="InterPro" id="IPR036928">
    <property type="entry name" value="AS_sf"/>
</dbReference>
<gene>
    <name evidence="2" type="ORF">F3Y22_tig00111366pilonHSYRG00264</name>
</gene>
<dbReference type="InterPro" id="IPR023631">
    <property type="entry name" value="Amidase_dom"/>
</dbReference>
<evidence type="ECO:0000313" key="3">
    <source>
        <dbReference type="Proteomes" id="UP000436088"/>
    </source>
</evidence>
<dbReference type="AlphaFoldDB" id="A0A6A2YNI8"/>
<name>A0A6A2YNI8_HIBSY</name>
<evidence type="ECO:0000259" key="1">
    <source>
        <dbReference type="Pfam" id="PF01425"/>
    </source>
</evidence>
<keyword evidence="3" id="KW-1185">Reference proteome</keyword>
<organism evidence="2 3">
    <name type="scientific">Hibiscus syriacus</name>
    <name type="common">Rose of Sharon</name>
    <dbReference type="NCBI Taxonomy" id="106335"/>
    <lineage>
        <taxon>Eukaryota</taxon>
        <taxon>Viridiplantae</taxon>
        <taxon>Streptophyta</taxon>
        <taxon>Embryophyta</taxon>
        <taxon>Tracheophyta</taxon>
        <taxon>Spermatophyta</taxon>
        <taxon>Magnoliopsida</taxon>
        <taxon>eudicotyledons</taxon>
        <taxon>Gunneridae</taxon>
        <taxon>Pentapetalae</taxon>
        <taxon>rosids</taxon>
        <taxon>malvids</taxon>
        <taxon>Malvales</taxon>
        <taxon>Malvaceae</taxon>
        <taxon>Malvoideae</taxon>
        <taxon>Hibiscus</taxon>
    </lineage>
</organism>
<feature type="domain" description="Amidase" evidence="1">
    <location>
        <begin position="78"/>
        <end position="214"/>
    </location>
</feature>
<evidence type="ECO:0000313" key="2">
    <source>
        <dbReference type="EMBL" id="KAE8680875.1"/>
    </source>
</evidence>
<dbReference type="PANTHER" id="PTHR42678:SF40">
    <property type="entry name" value="AMIDASE DOMAIN-CONTAINING PROTEIN"/>
    <property type="match status" value="1"/>
</dbReference>
<dbReference type="PANTHER" id="PTHR42678">
    <property type="entry name" value="AMIDASE"/>
    <property type="match status" value="1"/>
</dbReference>
<reference evidence="2" key="1">
    <citation type="submission" date="2019-09" db="EMBL/GenBank/DDBJ databases">
        <title>Draft genome information of white flower Hibiscus syriacus.</title>
        <authorList>
            <person name="Kim Y.-M."/>
        </authorList>
    </citation>
    <scope>NUCLEOTIDE SEQUENCE [LARGE SCALE GENOMIC DNA]</scope>
    <source>
        <strain evidence="2">YM2019G1</strain>
    </source>
</reference>
<dbReference type="Pfam" id="PF01425">
    <property type="entry name" value="Amidase"/>
    <property type="match status" value="1"/>
</dbReference>
<dbReference type="Proteomes" id="UP000436088">
    <property type="component" value="Unassembled WGS sequence"/>
</dbReference>
<protein>
    <recommendedName>
        <fullName evidence="1">Amidase domain-containing protein</fullName>
    </recommendedName>
</protein>